<accession>A0A9X2HI53</accession>
<proteinExistence type="predicted"/>
<dbReference type="InterPro" id="IPR007621">
    <property type="entry name" value="TPM_dom"/>
</dbReference>
<keyword evidence="3" id="KW-1185">Reference proteome</keyword>
<gene>
    <name evidence="2" type="ORF">M9978_14460</name>
</gene>
<evidence type="ECO:0000313" key="2">
    <source>
        <dbReference type="EMBL" id="MCP3731626.1"/>
    </source>
</evidence>
<dbReference type="PANTHER" id="PTHR30373:SF2">
    <property type="entry name" value="UPF0603 PROTEIN YGCG"/>
    <property type="match status" value="1"/>
</dbReference>
<feature type="domain" description="TPM" evidence="1">
    <location>
        <begin position="28"/>
        <end position="150"/>
    </location>
</feature>
<evidence type="ECO:0000259" key="1">
    <source>
        <dbReference type="Pfam" id="PF04536"/>
    </source>
</evidence>
<sequence>MLAAGVALAACGGQAEPKRESPVSPGRVVDRANLLTVAEEARLERALARSERRTRAQFVVATVPDLKGKSIVDFGVDLGRELGVGRYDIDDGVMLIVAPTERQVRIEVGYGLEGILRDVEAKAIIDGKIMPRFRRGDMGGGILAGSAVIMREIDVPGATP</sequence>
<reference evidence="2" key="1">
    <citation type="submission" date="2022-05" db="EMBL/GenBank/DDBJ databases">
        <title>Sphingomonas sp. strain MG17 Genome sequencing and assembly.</title>
        <authorList>
            <person name="Kim I."/>
        </authorList>
    </citation>
    <scope>NUCLEOTIDE SEQUENCE</scope>
    <source>
        <strain evidence="2">MG17</strain>
    </source>
</reference>
<dbReference type="AlphaFoldDB" id="A0A9X2HI53"/>
<evidence type="ECO:0000313" key="3">
    <source>
        <dbReference type="Proteomes" id="UP001139451"/>
    </source>
</evidence>
<dbReference type="Proteomes" id="UP001139451">
    <property type="component" value="Unassembled WGS sequence"/>
</dbReference>
<comment type="caution">
    <text evidence="2">The sequence shown here is derived from an EMBL/GenBank/DDBJ whole genome shotgun (WGS) entry which is preliminary data.</text>
</comment>
<dbReference type="Pfam" id="PF04536">
    <property type="entry name" value="TPM_phosphatase"/>
    <property type="match status" value="1"/>
</dbReference>
<dbReference type="RefSeq" id="WP_254294377.1">
    <property type="nucleotide sequence ID" value="NZ_JAMLDX010000011.1"/>
</dbReference>
<dbReference type="PANTHER" id="PTHR30373">
    <property type="entry name" value="UPF0603 PROTEIN YGCG"/>
    <property type="match status" value="1"/>
</dbReference>
<dbReference type="EMBL" id="JAMLDX010000011">
    <property type="protein sequence ID" value="MCP3731626.1"/>
    <property type="molecule type" value="Genomic_DNA"/>
</dbReference>
<name>A0A9X2HI53_9SPHN</name>
<organism evidence="2 3">
    <name type="scientific">Sphingomonas tagetis</name>
    <dbReference type="NCBI Taxonomy" id="2949092"/>
    <lineage>
        <taxon>Bacteria</taxon>
        <taxon>Pseudomonadati</taxon>
        <taxon>Pseudomonadota</taxon>
        <taxon>Alphaproteobacteria</taxon>
        <taxon>Sphingomonadales</taxon>
        <taxon>Sphingomonadaceae</taxon>
        <taxon>Sphingomonas</taxon>
    </lineage>
</organism>
<protein>
    <submittedName>
        <fullName evidence="2">TPM domain-containing protein</fullName>
    </submittedName>
</protein>
<dbReference type="Gene3D" id="3.10.310.50">
    <property type="match status" value="1"/>
</dbReference>